<dbReference type="Pfam" id="PF16242">
    <property type="entry name" value="Pyrid_ox_like"/>
    <property type="match status" value="1"/>
</dbReference>
<evidence type="ECO:0000313" key="3">
    <source>
        <dbReference type="EMBL" id="KAF5858608.1"/>
    </source>
</evidence>
<sequence>MSSTIPTAKGDQPTDPYKAKSLEDPPLAQKVEDLVDFISEAKFGMLTTKVSGSDYLTSRCMALAGKEHGGIDLLFHINLLSSKTLDLTTHPREVNMSFLDQVSGSWASISGTASIVADRATVEKYYSATLPAWLGDLGDGVHDGSPSDPRIGLIRLEAKLATAPDT</sequence>
<dbReference type="SUPFAM" id="SSF50475">
    <property type="entry name" value="FMN-binding split barrel"/>
    <property type="match status" value="1"/>
</dbReference>
<dbReference type="PANTHER" id="PTHR34818:SF1">
    <property type="entry name" value="PROTEIN BLI-3"/>
    <property type="match status" value="1"/>
</dbReference>
<dbReference type="Gene3D" id="2.30.110.10">
    <property type="entry name" value="Electron Transport, Fmn-binding Protein, Chain A"/>
    <property type="match status" value="1"/>
</dbReference>
<dbReference type="EMBL" id="SPNV01000198">
    <property type="protein sequence ID" value="KAF5858608.1"/>
    <property type="molecule type" value="Genomic_DNA"/>
</dbReference>
<dbReference type="Proteomes" id="UP000541154">
    <property type="component" value="Unassembled WGS sequence"/>
</dbReference>
<organism evidence="3 4">
    <name type="scientific">Petromyces alliaceus</name>
    <name type="common">Aspergillus alliaceus</name>
    <dbReference type="NCBI Taxonomy" id="209559"/>
    <lineage>
        <taxon>Eukaryota</taxon>
        <taxon>Fungi</taxon>
        <taxon>Dikarya</taxon>
        <taxon>Ascomycota</taxon>
        <taxon>Pezizomycotina</taxon>
        <taxon>Eurotiomycetes</taxon>
        <taxon>Eurotiomycetidae</taxon>
        <taxon>Eurotiales</taxon>
        <taxon>Aspergillaceae</taxon>
        <taxon>Aspergillus</taxon>
        <taxon>Aspergillus subgen. Circumdati</taxon>
    </lineage>
</organism>
<dbReference type="PANTHER" id="PTHR34818">
    <property type="entry name" value="PROTEIN BLI-3"/>
    <property type="match status" value="1"/>
</dbReference>
<accession>A0A8H5ZX77</accession>
<feature type="region of interest" description="Disordered" evidence="1">
    <location>
        <begin position="1"/>
        <end position="23"/>
    </location>
</feature>
<keyword evidence="4" id="KW-1185">Reference proteome</keyword>
<feature type="domain" description="General stress protein FMN-binding split barrel" evidence="2">
    <location>
        <begin position="30"/>
        <end position="161"/>
    </location>
</feature>
<dbReference type="InterPro" id="IPR052917">
    <property type="entry name" value="Stress-Dev_Protein"/>
</dbReference>
<evidence type="ECO:0000256" key="1">
    <source>
        <dbReference type="SAM" id="MobiDB-lite"/>
    </source>
</evidence>
<reference evidence="3 4" key="1">
    <citation type="submission" date="2019-04" db="EMBL/GenBank/DDBJ databases">
        <title>Aspergillus burnettii sp. nov., novel species from soil in southeast Queensland.</title>
        <authorList>
            <person name="Gilchrist C.L.M."/>
            <person name="Pitt J.I."/>
            <person name="Lange L."/>
            <person name="Lacey H.J."/>
            <person name="Vuong D."/>
            <person name="Midgley D.J."/>
            <person name="Greenfield P."/>
            <person name="Bradbury M."/>
            <person name="Lacey E."/>
            <person name="Busk P.K."/>
            <person name="Pilgaard B."/>
            <person name="Chooi Y.H."/>
            <person name="Piggott A.M."/>
        </authorList>
    </citation>
    <scope>NUCLEOTIDE SEQUENCE [LARGE SCALE GENOMIC DNA]</scope>
    <source>
        <strain evidence="3 4">FRR 5400</strain>
    </source>
</reference>
<dbReference type="InterPro" id="IPR038725">
    <property type="entry name" value="YdaG_split_barrel_FMN-bd"/>
</dbReference>
<proteinExistence type="predicted"/>
<protein>
    <recommendedName>
        <fullName evidence="2">General stress protein FMN-binding split barrel domain-containing protein</fullName>
    </recommendedName>
</protein>
<dbReference type="AlphaFoldDB" id="A0A8H5ZX77"/>
<comment type="caution">
    <text evidence="3">The sequence shown here is derived from an EMBL/GenBank/DDBJ whole genome shotgun (WGS) entry which is preliminary data.</text>
</comment>
<evidence type="ECO:0000313" key="4">
    <source>
        <dbReference type="Proteomes" id="UP000541154"/>
    </source>
</evidence>
<name>A0A8H5ZX77_PETAA</name>
<evidence type="ECO:0000259" key="2">
    <source>
        <dbReference type="Pfam" id="PF16242"/>
    </source>
</evidence>
<gene>
    <name evidence="3" type="ORF">ETB97_003960</name>
</gene>
<dbReference type="InterPro" id="IPR012349">
    <property type="entry name" value="Split_barrel_FMN-bd"/>
</dbReference>